<organism evidence="3">
    <name type="scientific">Rhipicephalus microplus</name>
    <name type="common">Cattle tick</name>
    <name type="synonym">Boophilus microplus</name>
    <dbReference type="NCBI Taxonomy" id="6941"/>
    <lineage>
        <taxon>Eukaryota</taxon>
        <taxon>Metazoa</taxon>
        <taxon>Ecdysozoa</taxon>
        <taxon>Arthropoda</taxon>
        <taxon>Chelicerata</taxon>
        <taxon>Arachnida</taxon>
        <taxon>Acari</taxon>
        <taxon>Parasitiformes</taxon>
        <taxon>Ixodida</taxon>
        <taxon>Ixodoidea</taxon>
        <taxon>Ixodidae</taxon>
        <taxon>Rhipicephalinae</taxon>
        <taxon>Rhipicephalus</taxon>
        <taxon>Boophilus</taxon>
    </lineage>
</organism>
<evidence type="ECO:0000256" key="2">
    <source>
        <dbReference type="SAM" id="SignalP"/>
    </source>
</evidence>
<evidence type="ECO:0000313" key="3">
    <source>
        <dbReference type="EMBL" id="NOV43141.1"/>
    </source>
</evidence>
<evidence type="ECO:0000256" key="1">
    <source>
        <dbReference type="SAM" id="MobiDB-lite"/>
    </source>
</evidence>
<keyword evidence="2" id="KW-0732">Signal</keyword>
<accession>A0A6M2DD43</accession>
<dbReference type="AlphaFoldDB" id="A0A6M2DD43"/>
<sequence>MFCFFFFFFCKFVTAAKPQNTCQAKLHSSLMYYYAAICEKRAPRVLGGTRKKRRNRQECSYGDSTPKSMQPAAVIPQLLWPQLFA</sequence>
<proteinExistence type="predicted"/>
<name>A0A6M2DD43_RHIMP</name>
<reference evidence="3" key="1">
    <citation type="submission" date="2019-09" db="EMBL/GenBank/DDBJ databases">
        <title>Organ-specific transcriptomic study of the physiology of the cattle tick, Rhipicephalus microplus.</title>
        <authorList>
            <person name="Tirloni L."/>
            <person name="Braz G."/>
            <person name="Gandara A.C.P."/>
            <person name="Sabadin G.A."/>
            <person name="da Silva R.M."/>
            <person name="Guizzo M.G."/>
            <person name="Machado J.A."/>
            <person name="Costa E.P."/>
            <person name="Gomes H.F."/>
            <person name="Moraes J."/>
            <person name="Mota M.B.S."/>
            <person name="Mesquita R.D."/>
            <person name="Alvarenga P.H."/>
            <person name="Alves F."/>
            <person name="Seixas A."/>
            <person name="da Fonseca R.N."/>
            <person name="Fogaca A."/>
            <person name="Logullo C."/>
            <person name="Tanaka A."/>
            <person name="Daffre S."/>
            <person name="Termignoni C."/>
            <person name="Vaz I.S.Jr."/>
            <person name="Oliveira P.L."/>
            <person name="Ribeiro J.M."/>
        </authorList>
    </citation>
    <scope>NUCLEOTIDE SEQUENCE</scope>
    <source>
        <strain evidence="3">Porto Alegre</strain>
    </source>
</reference>
<feature type="signal peptide" evidence="2">
    <location>
        <begin position="1"/>
        <end position="15"/>
    </location>
</feature>
<feature type="chain" id="PRO_5026891532" evidence="2">
    <location>
        <begin position="16"/>
        <end position="85"/>
    </location>
</feature>
<protein>
    <submittedName>
        <fullName evidence="3">Putative secreted protein ovary overexpressed</fullName>
    </submittedName>
</protein>
<feature type="region of interest" description="Disordered" evidence="1">
    <location>
        <begin position="49"/>
        <end position="69"/>
    </location>
</feature>
<dbReference type="EMBL" id="GHWJ01010404">
    <property type="protein sequence ID" value="NOV43141.1"/>
    <property type="molecule type" value="Transcribed_RNA"/>
</dbReference>